<name>A0AA94F4B1_9FLAO</name>
<proteinExistence type="predicted"/>
<dbReference type="EMBL" id="RWGX01000004">
    <property type="protein sequence ID" value="RVU87530.1"/>
    <property type="molecule type" value="Genomic_DNA"/>
</dbReference>
<sequence length="219" mass="24620">MKKLTLSLGLLLCLLNCKKEITPETNNTSKNDTLSKVDTTNTEKTATNNEIIEKASNTYTYKALDGKNYSIYHTEEEGKRVAIISLDEKELVILPQKEAWSKGAIYQDNKYNLECNGDNAILKIDNKDQKLVLISPINTIAINGKDKNDQIELSYINTEKINLLRITKSGKTTIYNQIEAWSKGANYTNGIDTISCQGNKTPTLIKIKSNGIETDYFQK</sequence>
<dbReference type="AlphaFoldDB" id="A0AA94F4B1"/>
<gene>
    <name evidence="1" type="ORF">EJB19_04630</name>
</gene>
<accession>A0AA94F4B1</accession>
<comment type="caution">
    <text evidence="1">The sequence shown here is derived from an EMBL/GenBank/DDBJ whole genome shotgun (WGS) entry which is preliminary data.</text>
</comment>
<organism evidence="1">
    <name type="scientific">Flavobacterium columnare</name>
    <dbReference type="NCBI Taxonomy" id="996"/>
    <lineage>
        <taxon>Bacteria</taxon>
        <taxon>Pseudomonadati</taxon>
        <taxon>Bacteroidota</taxon>
        <taxon>Flavobacteriia</taxon>
        <taxon>Flavobacteriales</taxon>
        <taxon>Flavobacteriaceae</taxon>
        <taxon>Flavobacterium</taxon>
    </lineage>
</organism>
<evidence type="ECO:0000313" key="1">
    <source>
        <dbReference type="EMBL" id="RVU87530.1"/>
    </source>
</evidence>
<protein>
    <submittedName>
        <fullName evidence="1">Uncharacterized protein</fullName>
    </submittedName>
</protein>
<dbReference type="RefSeq" id="WP_127821844.1">
    <property type="nucleotide sequence ID" value="NZ_RWGX02000016.1"/>
</dbReference>
<reference evidence="1" key="1">
    <citation type="submission" date="2018-12" db="EMBL/GenBank/DDBJ databases">
        <title>Draft genome sequence of Flaovobacterium columnare BGFS27 isolated from channel catfish in Alabama.</title>
        <authorList>
            <person name="Cai W."/>
            <person name="Arias C."/>
        </authorList>
    </citation>
    <scope>NUCLEOTIDE SEQUENCE [LARGE SCALE GENOMIC DNA]</scope>
    <source>
        <strain evidence="1">BGFS27</strain>
    </source>
</reference>